<keyword evidence="3" id="KW-1185">Reference proteome</keyword>
<sequence length="226" mass="24204">MLARHFADAPLQLGRPVDFDRGAALVGHQRVGPVGGQLHPLGHPGEGFFPVGQLGGDAAVAVVQIAELRALPQRVVDVLHRQRRPVGAASRGPAGIRNPQVAHQRGDGHAVGGDVVHHGHQHMLIVAEPEKLRPQRDLGRQVEGVAGRVADRLFQVAFRPAAGVDDLPAEIGLVRGDYHLLRGSLWGREQGAQALVAGHHVAQRRTECVGVEPAVQPQRGRHVVNR</sequence>
<evidence type="ECO:0000313" key="2">
    <source>
        <dbReference type="EMBL" id="BCZ24637.1"/>
    </source>
</evidence>
<dbReference type="Proteomes" id="UP000826012">
    <property type="component" value="Chromosome"/>
</dbReference>
<evidence type="ECO:0000313" key="3">
    <source>
        <dbReference type="Proteomes" id="UP000826012"/>
    </source>
</evidence>
<protein>
    <submittedName>
        <fullName evidence="2">Uncharacterized protein</fullName>
    </submittedName>
</protein>
<reference evidence="2 3" key="1">
    <citation type="submission" date="2021-07" db="EMBL/GenBank/DDBJ databases">
        <title>Complete genome sequence of nontuberculous Mycobacterium sp. TY59.</title>
        <authorList>
            <person name="Fukushima K."/>
        </authorList>
    </citation>
    <scope>NUCLEOTIDE SEQUENCE [LARGE SCALE GENOMIC DNA]</scope>
    <source>
        <strain evidence="2 3">TY59</strain>
    </source>
</reference>
<dbReference type="EMBL" id="AP024828">
    <property type="protein sequence ID" value="BCZ24637.1"/>
    <property type="molecule type" value="Genomic_DNA"/>
</dbReference>
<evidence type="ECO:0000256" key="1">
    <source>
        <dbReference type="SAM" id="MobiDB-lite"/>
    </source>
</evidence>
<proteinExistence type="predicted"/>
<feature type="region of interest" description="Disordered" evidence="1">
    <location>
        <begin position="86"/>
        <end position="107"/>
    </location>
</feature>
<accession>A0ABN6IM70</accession>
<name>A0ABN6IM70_9MYCO</name>
<organism evidence="2 3">
    <name type="scientific">Mycobacterium senriense</name>
    <dbReference type="NCBI Taxonomy" id="2775496"/>
    <lineage>
        <taxon>Bacteria</taxon>
        <taxon>Bacillati</taxon>
        <taxon>Actinomycetota</taxon>
        <taxon>Actinomycetes</taxon>
        <taxon>Mycobacteriales</taxon>
        <taxon>Mycobacteriaceae</taxon>
        <taxon>Mycobacterium</taxon>
        <taxon>Mycobacterium avium complex (MAC)</taxon>
    </lineage>
</organism>
<gene>
    <name evidence="2" type="ORF">MTY59_44920</name>
</gene>